<evidence type="ECO:0000313" key="3">
    <source>
        <dbReference type="Proteomes" id="UP000005239"/>
    </source>
</evidence>
<accession>A0A8R1UPF1</accession>
<accession>A0A2A6B6W6</accession>
<proteinExistence type="predicted"/>
<feature type="region of interest" description="Disordered" evidence="1">
    <location>
        <begin position="202"/>
        <end position="222"/>
    </location>
</feature>
<dbReference type="AlphaFoldDB" id="A0A2A6B6W6"/>
<evidence type="ECO:0000313" key="2">
    <source>
        <dbReference type="EnsemblMetazoa" id="PPA35388.1"/>
    </source>
</evidence>
<dbReference type="Proteomes" id="UP000005239">
    <property type="component" value="Unassembled WGS sequence"/>
</dbReference>
<protein>
    <submittedName>
        <fullName evidence="2">Uncharacterized protein</fullName>
    </submittedName>
</protein>
<name>A0A2A6B6W6_PRIPA</name>
<dbReference type="EnsemblMetazoa" id="PPA35388.1">
    <property type="protein sequence ID" value="PPA35388.1"/>
    <property type="gene ID" value="WBGene00273757"/>
</dbReference>
<gene>
    <name evidence="2" type="primary">WBGene00273757</name>
</gene>
<organism evidence="2 3">
    <name type="scientific">Pristionchus pacificus</name>
    <name type="common">Parasitic nematode worm</name>
    <dbReference type="NCBI Taxonomy" id="54126"/>
    <lineage>
        <taxon>Eukaryota</taxon>
        <taxon>Metazoa</taxon>
        <taxon>Ecdysozoa</taxon>
        <taxon>Nematoda</taxon>
        <taxon>Chromadorea</taxon>
        <taxon>Rhabditida</taxon>
        <taxon>Rhabditina</taxon>
        <taxon>Diplogasteromorpha</taxon>
        <taxon>Diplogasteroidea</taxon>
        <taxon>Neodiplogasteridae</taxon>
        <taxon>Pristionchus</taxon>
    </lineage>
</organism>
<evidence type="ECO:0000256" key="1">
    <source>
        <dbReference type="SAM" id="MobiDB-lite"/>
    </source>
</evidence>
<sequence length="222" mass="25574">MRHFNSFVMIRCQTTGSRHDMRTFGNISFQWMSIDDQFNIPDCHGFNIRRSYYETATPIVSLSYAIQKYPRSYLKTGHLVYLFLFGVVNETGVRNGFFAAAAHKVYADKDLHPLYKISKSIDKIENMDPLIEIVIISEKTWLKIWKVWTTAGKKGISRPRRISGVDLCDGGKYFDRLLPRIFKDAQSMPQYNDLVGNYTDVTSDASGRSETNRLDGPKYRSS</sequence>
<feature type="compositionally biased region" description="Basic and acidic residues" evidence="1">
    <location>
        <begin position="210"/>
        <end position="222"/>
    </location>
</feature>
<keyword evidence="3" id="KW-1185">Reference proteome</keyword>
<reference evidence="3" key="1">
    <citation type="journal article" date="2008" name="Nat. Genet.">
        <title>The Pristionchus pacificus genome provides a unique perspective on nematode lifestyle and parasitism.</title>
        <authorList>
            <person name="Dieterich C."/>
            <person name="Clifton S.W."/>
            <person name="Schuster L.N."/>
            <person name="Chinwalla A."/>
            <person name="Delehaunty K."/>
            <person name="Dinkelacker I."/>
            <person name="Fulton L."/>
            <person name="Fulton R."/>
            <person name="Godfrey J."/>
            <person name="Minx P."/>
            <person name="Mitreva M."/>
            <person name="Roeseler W."/>
            <person name="Tian H."/>
            <person name="Witte H."/>
            <person name="Yang S.P."/>
            <person name="Wilson R.K."/>
            <person name="Sommer R.J."/>
        </authorList>
    </citation>
    <scope>NUCLEOTIDE SEQUENCE [LARGE SCALE GENOMIC DNA]</scope>
    <source>
        <strain evidence="3">PS312</strain>
    </source>
</reference>
<reference evidence="2" key="2">
    <citation type="submission" date="2022-06" db="UniProtKB">
        <authorList>
            <consortium name="EnsemblMetazoa"/>
        </authorList>
    </citation>
    <scope>IDENTIFICATION</scope>
    <source>
        <strain evidence="2">PS312</strain>
    </source>
</reference>